<proteinExistence type="predicted"/>
<reference evidence="1" key="1">
    <citation type="submission" date="2021-01" db="EMBL/GenBank/DDBJ databases">
        <title>Chromosome-level genome assembly of a human fungal pathogen reveals clustering of transcriptionally co-regulated genes.</title>
        <authorList>
            <person name="Voorhies M."/>
            <person name="Cohen S."/>
            <person name="Shea T.P."/>
            <person name="Petrus S."/>
            <person name="Munoz J.F."/>
            <person name="Poplawski S."/>
            <person name="Goldman W.E."/>
            <person name="Michael T."/>
            <person name="Cuomo C.A."/>
            <person name="Sil A."/>
            <person name="Beyhan S."/>
        </authorList>
    </citation>
    <scope>NUCLEOTIDE SEQUENCE</scope>
    <source>
        <strain evidence="1">WU24</strain>
    </source>
</reference>
<protein>
    <submittedName>
        <fullName evidence="1">Uncharacterized protein</fullName>
    </submittedName>
</protein>
<dbReference type="OrthoDB" id="10421582at2759"/>
<dbReference type="VEuPathDB" id="FungiDB:I7I51_02295"/>
<organism evidence="1 2">
    <name type="scientific">Ajellomyces capsulatus</name>
    <name type="common">Darling's disease fungus</name>
    <name type="synonym">Histoplasma capsulatum</name>
    <dbReference type="NCBI Taxonomy" id="5037"/>
    <lineage>
        <taxon>Eukaryota</taxon>
        <taxon>Fungi</taxon>
        <taxon>Dikarya</taxon>
        <taxon>Ascomycota</taxon>
        <taxon>Pezizomycotina</taxon>
        <taxon>Eurotiomycetes</taxon>
        <taxon>Eurotiomycetidae</taxon>
        <taxon>Onygenales</taxon>
        <taxon>Ajellomycetaceae</taxon>
        <taxon>Histoplasma</taxon>
    </lineage>
</organism>
<evidence type="ECO:0000313" key="1">
    <source>
        <dbReference type="EMBL" id="QSS62557.1"/>
    </source>
</evidence>
<gene>
    <name evidence="1" type="ORF">I7I51_02295</name>
</gene>
<dbReference type="AlphaFoldDB" id="A0A8A1MEI6"/>
<accession>A0A8A1MEI6</accession>
<sequence>MLFPRLQLQDGSAAELLEIIMMTEATTERQIKRSTDLEEAFMGVELAVRLAPDHGTLDLSTTSAVLFVGECNFNYSRSWQRQEEVNENVTPGKCGFSLPYSVQADEGKE</sequence>
<dbReference type="Proteomes" id="UP000663671">
    <property type="component" value="Chromosome 7"/>
</dbReference>
<dbReference type="EMBL" id="CP069112">
    <property type="protein sequence ID" value="QSS62557.1"/>
    <property type="molecule type" value="Genomic_DNA"/>
</dbReference>
<name>A0A8A1MEI6_AJECA</name>
<evidence type="ECO:0000313" key="2">
    <source>
        <dbReference type="Proteomes" id="UP000663671"/>
    </source>
</evidence>